<dbReference type="InterPro" id="IPR051393">
    <property type="entry name" value="ABC_transporter_permease"/>
</dbReference>
<feature type="transmembrane region" description="Helical" evidence="7">
    <location>
        <begin position="185"/>
        <end position="209"/>
    </location>
</feature>
<evidence type="ECO:0000256" key="1">
    <source>
        <dbReference type="ARBA" id="ARBA00004651"/>
    </source>
</evidence>
<dbReference type="InterPro" id="IPR000515">
    <property type="entry name" value="MetI-like"/>
</dbReference>
<dbReference type="GO" id="GO:0005886">
    <property type="term" value="C:plasma membrane"/>
    <property type="evidence" value="ECO:0007669"/>
    <property type="project" value="UniProtKB-SubCell"/>
</dbReference>
<evidence type="ECO:0000256" key="7">
    <source>
        <dbReference type="RuleBase" id="RU363032"/>
    </source>
</evidence>
<evidence type="ECO:0000256" key="2">
    <source>
        <dbReference type="ARBA" id="ARBA00022448"/>
    </source>
</evidence>
<comment type="caution">
    <text evidence="10">The sequence shown here is derived from an EMBL/GenBank/DDBJ whole genome shotgun (WGS) entry which is preliminary data.</text>
</comment>
<evidence type="ECO:0000259" key="9">
    <source>
        <dbReference type="PROSITE" id="PS50928"/>
    </source>
</evidence>
<evidence type="ECO:0000256" key="6">
    <source>
        <dbReference type="ARBA" id="ARBA00023136"/>
    </source>
</evidence>
<evidence type="ECO:0000256" key="4">
    <source>
        <dbReference type="ARBA" id="ARBA00022692"/>
    </source>
</evidence>
<keyword evidence="6 7" id="KW-0472">Membrane</keyword>
<sequence>MALTTASAPVVPEQPGRRAPAAGKQRGPGGGHGRQGVAGYVFLSPWLLGLMGVTAIPMLLSLYLSFTDYSVFSSWEDVEWIGLENYREMFTGDPQFYRAVTVTLVYALVMVPLKLAAALAVALLLNRAWRGVGLFRGLFYLPSLLGGSVALALVWSALFAGDGAVNEFLAFFGITGQAWVNDPDYALGTLIILGVWQFGAPMVIFLAGLKQVPVELYEAASVDGASPSRQFWHVTMPMLSPVIFFNLVLETIRGFQGFTSAFVVSNGTGGPVDSTLLYTLYLYKRGFAEFEMGYASALAWVFLAAIGILTVVLFSTGRFWVHYADGNDR</sequence>
<proteinExistence type="inferred from homology"/>
<evidence type="ECO:0000256" key="5">
    <source>
        <dbReference type="ARBA" id="ARBA00022989"/>
    </source>
</evidence>
<evidence type="ECO:0000256" key="8">
    <source>
        <dbReference type="SAM" id="MobiDB-lite"/>
    </source>
</evidence>
<comment type="subcellular location">
    <subcellularLocation>
        <location evidence="1 7">Cell membrane</location>
        <topology evidence="1 7">Multi-pass membrane protein</topology>
    </subcellularLocation>
</comment>
<dbReference type="Proteomes" id="UP001240236">
    <property type="component" value="Unassembled WGS sequence"/>
</dbReference>
<protein>
    <submittedName>
        <fullName evidence="10">Multiple sugar transport system permease protein</fullName>
    </submittedName>
</protein>
<dbReference type="SUPFAM" id="SSF161098">
    <property type="entry name" value="MetI-like"/>
    <property type="match status" value="1"/>
</dbReference>
<keyword evidence="11" id="KW-1185">Reference proteome</keyword>
<keyword evidence="3" id="KW-1003">Cell membrane</keyword>
<dbReference type="PANTHER" id="PTHR30193:SF1">
    <property type="entry name" value="ABC TRANSPORTER PERMEASE PROTEIN YESP-RELATED"/>
    <property type="match status" value="1"/>
</dbReference>
<feature type="transmembrane region" description="Helical" evidence="7">
    <location>
        <begin position="40"/>
        <end position="66"/>
    </location>
</feature>
<organism evidence="10 11">
    <name type="scientific">Catenuloplanes indicus</name>
    <dbReference type="NCBI Taxonomy" id="137267"/>
    <lineage>
        <taxon>Bacteria</taxon>
        <taxon>Bacillati</taxon>
        <taxon>Actinomycetota</taxon>
        <taxon>Actinomycetes</taxon>
        <taxon>Micromonosporales</taxon>
        <taxon>Micromonosporaceae</taxon>
        <taxon>Catenuloplanes</taxon>
    </lineage>
</organism>
<feature type="transmembrane region" description="Helical" evidence="7">
    <location>
        <begin position="104"/>
        <end position="125"/>
    </location>
</feature>
<evidence type="ECO:0000313" key="10">
    <source>
        <dbReference type="EMBL" id="MDQ0368099.1"/>
    </source>
</evidence>
<dbReference type="RefSeq" id="WP_307242540.1">
    <property type="nucleotide sequence ID" value="NZ_JAUSUZ010000001.1"/>
</dbReference>
<dbReference type="Gene3D" id="1.10.3720.10">
    <property type="entry name" value="MetI-like"/>
    <property type="match status" value="1"/>
</dbReference>
<gene>
    <name evidence="10" type="ORF">J2S42_004768</name>
</gene>
<comment type="similarity">
    <text evidence="7">Belongs to the binding-protein-dependent transport system permease family.</text>
</comment>
<keyword evidence="4 7" id="KW-0812">Transmembrane</keyword>
<dbReference type="AlphaFoldDB" id="A0AAE3W3N3"/>
<feature type="region of interest" description="Disordered" evidence="8">
    <location>
        <begin position="1"/>
        <end position="32"/>
    </location>
</feature>
<reference evidence="10 11" key="1">
    <citation type="submission" date="2023-07" db="EMBL/GenBank/DDBJ databases">
        <title>Sequencing the genomes of 1000 actinobacteria strains.</title>
        <authorList>
            <person name="Klenk H.-P."/>
        </authorList>
    </citation>
    <scope>NUCLEOTIDE SEQUENCE [LARGE SCALE GENOMIC DNA]</scope>
    <source>
        <strain evidence="10 11">DSM 44709</strain>
    </source>
</reference>
<keyword evidence="10" id="KW-0762">Sugar transport</keyword>
<feature type="transmembrane region" description="Helical" evidence="7">
    <location>
        <begin position="230"/>
        <end position="249"/>
    </location>
</feature>
<evidence type="ECO:0000256" key="3">
    <source>
        <dbReference type="ARBA" id="ARBA00022475"/>
    </source>
</evidence>
<dbReference type="PANTHER" id="PTHR30193">
    <property type="entry name" value="ABC TRANSPORTER PERMEASE PROTEIN"/>
    <property type="match status" value="1"/>
</dbReference>
<feature type="domain" description="ABC transmembrane type-1" evidence="9">
    <location>
        <begin position="100"/>
        <end position="313"/>
    </location>
</feature>
<dbReference type="GO" id="GO:0055085">
    <property type="term" value="P:transmembrane transport"/>
    <property type="evidence" value="ECO:0007669"/>
    <property type="project" value="InterPro"/>
</dbReference>
<feature type="transmembrane region" description="Helical" evidence="7">
    <location>
        <begin position="295"/>
        <end position="321"/>
    </location>
</feature>
<dbReference type="EMBL" id="JAUSUZ010000001">
    <property type="protein sequence ID" value="MDQ0368099.1"/>
    <property type="molecule type" value="Genomic_DNA"/>
</dbReference>
<name>A0AAE3W3N3_9ACTN</name>
<dbReference type="PROSITE" id="PS50928">
    <property type="entry name" value="ABC_TM1"/>
    <property type="match status" value="1"/>
</dbReference>
<accession>A0AAE3W3N3</accession>
<keyword evidence="5 7" id="KW-1133">Transmembrane helix</keyword>
<dbReference type="Pfam" id="PF00528">
    <property type="entry name" value="BPD_transp_1"/>
    <property type="match status" value="1"/>
</dbReference>
<feature type="transmembrane region" description="Helical" evidence="7">
    <location>
        <begin position="137"/>
        <end position="158"/>
    </location>
</feature>
<evidence type="ECO:0000313" key="11">
    <source>
        <dbReference type="Proteomes" id="UP001240236"/>
    </source>
</evidence>
<dbReference type="InterPro" id="IPR035906">
    <property type="entry name" value="MetI-like_sf"/>
</dbReference>
<keyword evidence="2 7" id="KW-0813">Transport</keyword>
<dbReference type="CDD" id="cd06261">
    <property type="entry name" value="TM_PBP2"/>
    <property type="match status" value="1"/>
</dbReference>